<dbReference type="Pfam" id="PF13639">
    <property type="entry name" value="zf-RING_2"/>
    <property type="match status" value="1"/>
</dbReference>
<dbReference type="OrthoDB" id="498914at2759"/>
<dbReference type="InterPro" id="IPR013083">
    <property type="entry name" value="Znf_RING/FYVE/PHD"/>
</dbReference>
<feature type="compositionally biased region" description="Acidic residues" evidence="5">
    <location>
        <begin position="220"/>
        <end position="242"/>
    </location>
</feature>
<proteinExistence type="predicted"/>
<dbReference type="RefSeq" id="XP_003057053.1">
    <property type="nucleotide sequence ID" value="XM_003057007.1"/>
</dbReference>
<keyword evidence="9" id="KW-1185">Reference proteome</keyword>
<dbReference type="InterPro" id="IPR011011">
    <property type="entry name" value="Znf_FYVE_PHD"/>
</dbReference>
<dbReference type="InterPro" id="IPR001841">
    <property type="entry name" value="Znf_RING"/>
</dbReference>
<dbReference type="PROSITE" id="PS50016">
    <property type="entry name" value="ZF_PHD_2"/>
    <property type="match status" value="1"/>
</dbReference>
<protein>
    <submittedName>
        <fullName evidence="8">Ring PHD family protein</fullName>
    </submittedName>
</protein>
<sequence>MPPTSSRFFRGATRASSSSLEDDVRALLREVRARRRRDRAREDAATEEEDDDDHDDEVITCAICLDAARSPCTLGGCAPNARASHVFCEDCITRWSAVANRCPLCKASFDVVHRRDGRSSFAVEARSPSGARGDGDDDDDDATIAALMAALDETFCEVCAGGDDEDTMLLCDGCDRGFHIACLSPPLTALPAEEEEWRCPRCVDGTAEEEAADEAMDVADGEDAAAAAGDDDDDEEEEEVVVLDENAPPSPRAKTATALESFRYRGGGRVAP</sequence>
<dbReference type="PROSITE" id="PS01359">
    <property type="entry name" value="ZF_PHD_1"/>
    <property type="match status" value="1"/>
</dbReference>
<evidence type="ECO:0000259" key="6">
    <source>
        <dbReference type="PROSITE" id="PS50016"/>
    </source>
</evidence>
<evidence type="ECO:0000313" key="9">
    <source>
        <dbReference type="Proteomes" id="UP000001876"/>
    </source>
</evidence>
<keyword evidence="1" id="KW-0479">Metal-binding</keyword>
<dbReference type="AlphaFoldDB" id="C1MN72"/>
<dbReference type="SUPFAM" id="SSF57903">
    <property type="entry name" value="FYVE/PHD zinc finger"/>
    <property type="match status" value="1"/>
</dbReference>
<dbReference type="eggNOG" id="KOG0825">
    <property type="taxonomic scope" value="Eukaryota"/>
</dbReference>
<feature type="domain" description="PHD-type" evidence="6">
    <location>
        <begin position="153"/>
        <end position="205"/>
    </location>
</feature>
<evidence type="ECO:0000256" key="1">
    <source>
        <dbReference type="ARBA" id="ARBA00022723"/>
    </source>
</evidence>
<feature type="domain" description="RING-type" evidence="7">
    <location>
        <begin position="61"/>
        <end position="106"/>
    </location>
</feature>
<dbReference type="InterPro" id="IPR001965">
    <property type="entry name" value="Znf_PHD"/>
</dbReference>
<dbReference type="InterPro" id="IPR019786">
    <property type="entry name" value="Zinc_finger_PHD-type_CS"/>
</dbReference>
<evidence type="ECO:0000313" key="8">
    <source>
        <dbReference type="EMBL" id="EEH58698.1"/>
    </source>
</evidence>
<dbReference type="SMART" id="SM00184">
    <property type="entry name" value="RING"/>
    <property type="match status" value="2"/>
</dbReference>
<accession>C1MN72</accession>
<dbReference type="GO" id="GO:0008270">
    <property type="term" value="F:zinc ion binding"/>
    <property type="evidence" value="ECO:0007669"/>
    <property type="project" value="UniProtKB-KW"/>
</dbReference>
<dbReference type="KEGG" id="mpp:MICPUCDRAFT_39051"/>
<reference evidence="8 9" key="1">
    <citation type="journal article" date="2009" name="Science">
        <title>Green evolution and dynamic adaptations revealed by genomes of the marine picoeukaryotes Micromonas.</title>
        <authorList>
            <person name="Worden A.Z."/>
            <person name="Lee J.H."/>
            <person name="Mock T."/>
            <person name="Rouze P."/>
            <person name="Simmons M.P."/>
            <person name="Aerts A.L."/>
            <person name="Allen A.E."/>
            <person name="Cuvelier M.L."/>
            <person name="Derelle E."/>
            <person name="Everett M.V."/>
            <person name="Foulon E."/>
            <person name="Grimwood J."/>
            <person name="Gundlach H."/>
            <person name="Henrissat B."/>
            <person name="Napoli C."/>
            <person name="McDonald S.M."/>
            <person name="Parker M.S."/>
            <person name="Rombauts S."/>
            <person name="Salamov A."/>
            <person name="Von Dassow P."/>
            <person name="Badger J.H."/>
            <person name="Coutinho P.M."/>
            <person name="Demir E."/>
            <person name="Dubchak I."/>
            <person name="Gentemann C."/>
            <person name="Eikrem W."/>
            <person name="Gready J.E."/>
            <person name="John U."/>
            <person name="Lanier W."/>
            <person name="Lindquist E.A."/>
            <person name="Lucas S."/>
            <person name="Mayer K.F."/>
            <person name="Moreau H."/>
            <person name="Not F."/>
            <person name="Otillar R."/>
            <person name="Panaud O."/>
            <person name="Pangilinan J."/>
            <person name="Paulsen I."/>
            <person name="Piegu B."/>
            <person name="Poliakov A."/>
            <person name="Robbens S."/>
            <person name="Schmutz J."/>
            <person name="Toulza E."/>
            <person name="Wyss T."/>
            <person name="Zelensky A."/>
            <person name="Zhou K."/>
            <person name="Armbrust E.V."/>
            <person name="Bhattacharya D."/>
            <person name="Goodenough U.W."/>
            <person name="Van de Peer Y."/>
            <person name="Grigoriev I.V."/>
        </authorList>
    </citation>
    <scope>NUCLEOTIDE SEQUENCE [LARGE SCALE GENOMIC DNA]</scope>
    <source>
        <strain evidence="8 9">CCMP1545</strain>
    </source>
</reference>
<evidence type="ECO:0000256" key="3">
    <source>
        <dbReference type="ARBA" id="ARBA00022833"/>
    </source>
</evidence>
<feature type="region of interest" description="Disordered" evidence="5">
    <location>
        <begin position="220"/>
        <end position="259"/>
    </location>
</feature>
<name>C1MN72_MICPC</name>
<dbReference type="EMBL" id="GG663737">
    <property type="protein sequence ID" value="EEH58698.1"/>
    <property type="molecule type" value="Genomic_DNA"/>
</dbReference>
<dbReference type="InterPro" id="IPR019787">
    <property type="entry name" value="Znf_PHD-finger"/>
</dbReference>
<evidence type="ECO:0000256" key="4">
    <source>
        <dbReference type="PROSITE-ProRule" id="PRU00175"/>
    </source>
</evidence>
<feature type="region of interest" description="Disordered" evidence="5">
    <location>
        <begin position="1"/>
        <end position="22"/>
    </location>
</feature>
<dbReference type="SUPFAM" id="SSF57850">
    <property type="entry name" value="RING/U-box"/>
    <property type="match status" value="1"/>
</dbReference>
<dbReference type="Proteomes" id="UP000001876">
    <property type="component" value="Unassembled WGS sequence"/>
</dbReference>
<gene>
    <name evidence="8" type="ORF">MICPUCDRAFT_39051</name>
</gene>
<keyword evidence="2 4" id="KW-0863">Zinc-finger</keyword>
<dbReference type="PROSITE" id="PS50089">
    <property type="entry name" value="ZF_RING_2"/>
    <property type="match status" value="1"/>
</dbReference>
<dbReference type="Gene3D" id="3.30.40.10">
    <property type="entry name" value="Zinc/RING finger domain, C3HC4 (zinc finger)"/>
    <property type="match status" value="2"/>
</dbReference>
<keyword evidence="3" id="KW-0862">Zinc</keyword>
<dbReference type="Pfam" id="PF00628">
    <property type="entry name" value="PHD"/>
    <property type="match status" value="1"/>
</dbReference>
<evidence type="ECO:0000256" key="2">
    <source>
        <dbReference type="ARBA" id="ARBA00022771"/>
    </source>
</evidence>
<dbReference type="SMART" id="SM00249">
    <property type="entry name" value="PHD"/>
    <property type="match status" value="1"/>
</dbReference>
<organism evidence="9">
    <name type="scientific">Micromonas pusilla (strain CCMP1545)</name>
    <name type="common">Picoplanktonic green alga</name>
    <dbReference type="NCBI Taxonomy" id="564608"/>
    <lineage>
        <taxon>Eukaryota</taxon>
        <taxon>Viridiplantae</taxon>
        <taxon>Chlorophyta</taxon>
        <taxon>Mamiellophyceae</taxon>
        <taxon>Mamiellales</taxon>
        <taxon>Mamiellaceae</taxon>
        <taxon>Micromonas</taxon>
    </lineage>
</organism>
<dbReference type="PANTHER" id="PTHR12618">
    <property type="entry name" value="PHD AND RING FINGER DOMAIN-CONTAINING PROTEIN 1"/>
    <property type="match status" value="1"/>
</dbReference>
<dbReference type="PANTHER" id="PTHR12618:SF20">
    <property type="entry name" value="PHD AND RING FINGER DOMAIN-CONTAINING PROTEIN 1"/>
    <property type="match status" value="1"/>
</dbReference>
<dbReference type="GeneID" id="9682969"/>
<dbReference type="InterPro" id="IPR047157">
    <property type="entry name" value="PHRF1/Atg35"/>
</dbReference>
<evidence type="ECO:0000259" key="7">
    <source>
        <dbReference type="PROSITE" id="PS50089"/>
    </source>
</evidence>
<evidence type="ECO:0000256" key="5">
    <source>
        <dbReference type="SAM" id="MobiDB-lite"/>
    </source>
</evidence>